<reference evidence="4" key="1">
    <citation type="journal article" date="2019" name="Int. J. Syst. Evol. Microbiol.">
        <title>The Global Catalogue of Microorganisms (GCM) 10K type strain sequencing project: providing services to taxonomists for standard genome sequencing and annotation.</title>
        <authorList>
            <consortium name="The Broad Institute Genomics Platform"/>
            <consortium name="The Broad Institute Genome Sequencing Center for Infectious Disease"/>
            <person name="Wu L."/>
            <person name="Ma J."/>
        </authorList>
    </citation>
    <scope>NUCLEOTIDE SEQUENCE [LARGE SCALE GENOMIC DNA]</scope>
    <source>
        <strain evidence="4">CGMCC 1.15407</strain>
    </source>
</reference>
<feature type="transmembrane region" description="Helical" evidence="1">
    <location>
        <begin position="319"/>
        <end position="342"/>
    </location>
</feature>
<feature type="transmembrane region" description="Helical" evidence="1">
    <location>
        <begin position="227"/>
        <end position="247"/>
    </location>
</feature>
<keyword evidence="1" id="KW-0812">Transmembrane</keyword>
<sequence length="345" mass="39690">MKGNRKTNSCLNCGQELSKDNNFCPNCGQENKDQSVPFWVFLSDFFANYLNFESVFFRTIPTFLLKPGKLTQEFNAGKRRKYLHPIRLYLILSLFYFFAVGMIIPADIFDKVMVNKFSGDATSELIQKNLSPSLSSAERQELDSLIKTHQIDSLRAQFRLFSGHENDSSTTWMQLKTAAQNPNLADSTFGTFLRKTDYMIFSELDTDLQRNFIANSNLYIINSAQNLPIMMFVLLPFFALVLLGLYIKKETYYVEHLICGLHVHSFAYLIYGSGLLLFNFDIVNTGWIIISCFVLVTSYAYFSLLRLHQQGWLLTLVKFWALGFVYFSALFLAIGIELYISLLLL</sequence>
<keyword evidence="4" id="KW-1185">Reference proteome</keyword>
<feature type="transmembrane region" description="Helical" evidence="1">
    <location>
        <begin position="88"/>
        <end position="109"/>
    </location>
</feature>
<accession>A0ABQ1UIS9</accession>
<feature type="transmembrane region" description="Helical" evidence="1">
    <location>
        <begin position="259"/>
        <end position="280"/>
    </location>
</feature>
<name>A0ABQ1UIS9_9BACT</name>
<gene>
    <name evidence="3" type="ORF">GCM10011339_05080</name>
</gene>
<dbReference type="Pfam" id="PF13248">
    <property type="entry name" value="Zn_ribbon_3"/>
    <property type="match status" value="1"/>
</dbReference>
<comment type="caution">
    <text evidence="3">The sequence shown here is derived from an EMBL/GenBank/DDBJ whole genome shotgun (WGS) entry which is preliminary data.</text>
</comment>
<dbReference type="InterPro" id="IPR022134">
    <property type="entry name" value="DUF3667"/>
</dbReference>
<evidence type="ECO:0000313" key="4">
    <source>
        <dbReference type="Proteomes" id="UP000647339"/>
    </source>
</evidence>
<feature type="transmembrane region" description="Helical" evidence="1">
    <location>
        <begin position="286"/>
        <end position="307"/>
    </location>
</feature>
<evidence type="ECO:0000256" key="1">
    <source>
        <dbReference type="SAM" id="Phobius"/>
    </source>
</evidence>
<evidence type="ECO:0000313" key="3">
    <source>
        <dbReference type="EMBL" id="GGF20074.1"/>
    </source>
</evidence>
<keyword evidence="1" id="KW-0472">Membrane</keyword>
<evidence type="ECO:0000259" key="2">
    <source>
        <dbReference type="Pfam" id="PF13248"/>
    </source>
</evidence>
<dbReference type="EMBL" id="BMIU01000002">
    <property type="protein sequence ID" value="GGF20074.1"/>
    <property type="molecule type" value="Genomic_DNA"/>
</dbReference>
<proteinExistence type="predicted"/>
<dbReference type="InterPro" id="IPR059113">
    <property type="entry name" value="Znf_ribbon"/>
</dbReference>
<protein>
    <recommendedName>
        <fullName evidence="2">Putative zinc-ribbon domain-containing protein</fullName>
    </recommendedName>
</protein>
<organism evidence="3 4">
    <name type="scientific">Echinicola rosea</name>
    <dbReference type="NCBI Taxonomy" id="1807691"/>
    <lineage>
        <taxon>Bacteria</taxon>
        <taxon>Pseudomonadati</taxon>
        <taxon>Bacteroidota</taxon>
        <taxon>Cytophagia</taxon>
        <taxon>Cytophagales</taxon>
        <taxon>Cyclobacteriaceae</taxon>
        <taxon>Echinicola</taxon>
    </lineage>
</organism>
<feature type="domain" description="Putative zinc-ribbon" evidence="2">
    <location>
        <begin position="7"/>
        <end position="30"/>
    </location>
</feature>
<dbReference type="RefSeq" id="WP_137400838.1">
    <property type="nucleotide sequence ID" value="NZ_BMIU01000002.1"/>
</dbReference>
<keyword evidence="1" id="KW-1133">Transmembrane helix</keyword>
<dbReference type="Proteomes" id="UP000647339">
    <property type="component" value="Unassembled WGS sequence"/>
</dbReference>
<dbReference type="Pfam" id="PF12412">
    <property type="entry name" value="DUF3667"/>
    <property type="match status" value="1"/>
</dbReference>